<reference evidence="2" key="1">
    <citation type="submission" date="2019-03" db="EMBL/GenBank/DDBJ databases">
        <title>Lake Tanganyika Metagenome-Assembled Genomes (MAGs).</title>
        <authorList>
            <person name="Tran P."/>
        </authorList>
    </citation>
    <scope>NUCLEOTIDE SEQUENCE</scope>
    <source>
        <strain evidence="2">M_DeepCast_50m_m2_156</strain>
    </source>
</reference>
<dbReference type="InterPro" id="IPR036866">
    <property type="entry name" value="RibonucZ/Hydroxyglut_hydro"/>
</dbReference>
<evidence type="ECO:0000313" key="2">
    <source>
        <dbReference type="EMBL" id="MBM3282009.1"/>
    </source>
</evidence>
<dbReference type="InterPro" id="IPR050698">
    <property type="entry name" value="MBL"/>
</dbReference>
<dbReference type="InterPro" id="IPR011108">
    <property type="entry name" value="RMMBL"/>
</dbReference>
<proteinExistence type="predicted"/>
<dbReference type="PANTHER" id="PTHR11203">
    <property type="entry name" value="CLEAVAGE AND POLYADENYLATION SPECIFICITY FACTOR FAMILY MEMBER"/>
    <property type="match status" value="1"/>
</dbReference>
<comment type="caution">
    <text evidence="2">The sequence shown here is derived from an EMBL/GenBank/DDBJ whole genome shotgun (WGS) entry which is preliminary data.</text>
</comment>
<dbReference type="AlphaFoldDB" id="A0A8T4C689"/>
<protein>
    <recommendedName>
        <fullName evidence="1">Zn-dependent metallo-hydrolase RNA specificity domain-containing protein</fullName>
    </recommendedName>
</protein>
<dbReference type="Proteomes" id="UP000774699">
    <property type="component" value="Unassembled WGS sequence"/>
</dbReference>
<sequence length="363" mass="40920">MRNPFVAVCLPFRFYSTLSFVLRFVQKWFFSMHIYDDNGVVVHASEKILIDPHRKKVSADRVLVSHAHSDHVSIGAKNEFPYFMSTPTHGLIEAKIPKNARTHTMDFRSHVHAGAEKVSLVNSGHIVGSSQIVIEGEKTVCVTTDFKLQDSIIQKGAEIVPCDILVMESTFGLKQFSFPAREQVYEEMSAWMRHAQQGNVLPVLAGYATGKAQEITKVVNEYSNMVPFVHESIFEKNTIAEKHGASLGKFEKIDHNLKDAELLILPPSLCTPHVLHAISVSARKPVVSAKCTGWLWKESYDRNFALSDHADYAQLIQYVREAQPTQVFTHHGFERELALSITRELGIPARSLDEARQKVLAHY</sequence>
<dbReference type="Gene3D" id="3.60.15.10">
    <property type="entry name" value="Ribonuclease Z/Hydroxyacylglutathione hydrolase-like"/>
    <property type="match status" value="1"/>
</dbReference>
<organism evidence="2 3">
    <name type="scientific">Candidatus Iainarchaeum sp</name>
    <dbReference type="NCBI Taxonomy" id="3101447"/>
    <lineage>
        <taxon>Archaea</taxon>
        <taxon>Candidatus Iainarchaeota</taxon>
        <taxon>Candidatus Iainarchaeia</taxon>
        <taxon>Candidatus Iainarchaeales</taxon>
        <taxon>Candidatus Iainarchaeaceae</taxon>
        <taxon>Candidatus Iainarchaeum</taxon>
    </lineage>
</organism>
<evidence type="ECO:0000259" key="1">
    <source>
        <dbReference type="Pfam" id="PF07521"/>
    </source>
</evidence>
<dbReference type="SUPFAM" id="SSF56281">
    <property type="entry name" value="Metallo-hydrolase/oxidoreductase"/>
    <property type="match status" value="1"/>
</dbReference>
<dbReference type="Pfam" id="PF07521">
    <property type="entry name" value="RMMBL"/>
    <property type="match status" value="1"/>
</dbReference>
<gene>
    <name evidence="2" type="ORF">FJY86_01550</name>
</gene>
<evidence type="ECO:0000313" key="3">
    <source>
        <dbReference type="Proteomes" id="UP000774699"/>
    </source>
</evidence>
<accession>A0A8T4C689</accession>
<dbReference type="EMBL" id="VGJJ01000006">
    <property type="protein sequence ID" value="MBM3282009.1"/>
    <property type="molecule type" value="Genomic_DNA"/>
</dbReference>
<dbReference type="GO" id="GO:0004521">
    <property type="term" value="F:RNA endonuclease activity"/>
    <property type="evidence" value="ECO:0007669"/>
    <property type="project" value="TreeGrafter"/>
</dbReference>
<dbReference type="PANTHER" id="PTHR11203:SF37">
    <property type="entry name" value="INTEGRATOR COMPLEX SUBUNIT 11"/>
    <property type="match status" value="1"/>
</dbReference>
<name>A0A8T4C689_9ARCH</name>
<feature type="domain" description="Zn-dependent metallo-hydrolase RNA specificity" evidence="1">
    <location>
        <begin position="304"/>
        <end position="348"/>
    </location>
</feature>